<evidence type="ECO:0000313" key="2">
    <source>
        <dbReference type="EMBL" id="KOM31808.1"/>
    </source>
</evidence>
<gene>
    <name evidence="2" type="ORF">LR48_Vigan01g136400</name>
</gene>
<dbReference type="Proteomes" id="UP000053144">
    <property type="component" value="Chromosome 1"/>
</dbReference>
<feature type="region of interest" description="Disordered" evidence="1">
    <location>
        <begin position="1"/>
        <end position="63"/>
    </location>
</feature>
<evidence type="ECO:0000313" key="3">
    <source>
        <dbReference type="Proteomes" id="UP000053144"/>
    </source>
</evidence>
<feature type="compositionally biased region" description="Basic and acidic residues" evidence="1">
    <location>
        <begin position="20"/>
        <end position="51"/>
    </location>
</feature>
<organism evidence="2 3">
    <name type="scientific">Phaseolus angularis</name>
    <name type="common">Azuki bean</name>
    <name type="synonym">Vigna angularis</name>
    <dbReference type="NCBI Taxonomy" id="3914"/>
    <lineage>
        <taxon>Eukaryota</taxon>
        <taxon>Viridiplantae</taxon>
        <taxon>Streptophyta</taxon>
        <taxon>Embryophyta</taxon>
        <taxon>Tracheophyta</taxon>
        <taxon>Spermatophyta</taxon>
        <taxon>Magnoliopsida</taxon>
        <taxon>eudicotyledons</taxon>
        <taxon>Gunneridae</taxon>
        <taxon>Pentapetalae</taxon>
        <taxon>rosids</taxon>
        <taxon>fabids</taxon>
        <taxon>Fabales</taxon>
        <taxon>Fabaceae</taxon>
        <taxon>Papilionoideae</taxon>
        <taxon>50 kb inversion clade</taxon>
        <taxon>NPAAA clade</taxon>
        <taxon>indigoferoid/millettioid clade</taxon>
        <taxon>Phaseoleae</taxon>
        <taxon>Vigna</taxon>
    </lineage>
</organism>
<sequence>MGTKGTREGLRKRERFLSSGDHHPFLGTRDIIHRKEKGEASQPKERERPIGDTRLAIANGSSRGGEEKSLCAILNGLGCGEGDHPCTGGSRPRRCRGARAPGAAALAGGRLSPREKKRGEQPSALADDGSGAARRYWRRHKRRVTAVGLKKWWCMCDEGKPFLGLSFLKRGEREGGDVVAGGGSSRVVSPATPRRVGGGGTVTGRPGAAACACAGNTNLGFFSEKRPGVSCALSETCKWGGG</sequence>
<protein>
    <submittedName>
        <fullName evidence="2">Uncharacterized protein</fullName>
    </submittedName>
</protein>
<feature type="compositionally biased region" description="Basic and acidic residues" evidence="1">
    <location>
        <begin position="1"/>
        <end position="11"/>
    </location>
</feature>
<feature type="compositionally biased region" description="Low complexity" evidence="1">
    <location>
        <begin position="185"/>
        <end position="195"/>
    </location>
</feature>
<feature type="compositionally biased region" description="Low complexity" evidence="1">
    <location>
        <begin position="98"/>
        <end position="111"/>
    </location>
</feature>
<feature type="region of interest" description="Disordered" evidence="1">
    <location>
        <begin position="179"/>
        <end position="201"/>
    </location>
</feature>
<dbReference type="Gramene" id="KOM31808">
    <property type="protein sequence ID" value="KOM31808"/>
    <property type="gene ID" value="LR48_Vigan01g136400"/>
</dbReference>
<evidence type="ECO:0000256" key="1">
    <source>
        <dbReference type="SAM" id="MobiDB-lite"/>
    </source>
</evidence>
<dbReference type="EMBL" id="CM003371">
    <property type="protein sequence ID" value="KOM31808.1"/>
    <property type="molecule type" value="Genomic_DNA"/>
</dbReference>
<name>A0A0L9TMI9_PHAAN</name>
<accession>A0A0L9TMI9</accession>
<reference evidence="3" key="1">
    <citation type="journal article" date="2015" name="Proc. Natl. Acad. Sci. U.S.A.">
        <title>Genome sequencing of adzuki bean (Vigna angularis) provides insight into high starch and low fat accumulation and domestication.</title>
        <authorList>
            <person name="Yang K."/>
            <person name="Tian Z."/>
            <person name="Chen C."/>
            <person name="Luo L."/>
            <person name="Zhao B."/>
            <person name="Wang Z."/>
            <person name="Yu L."/>
            <person name="Li Y."/>
            <person name="Sun Y."/>
            <person name="Li W."/>
            <person name="Chen Y."/>
            <person name="Li Y."/>
            <person name="Zhang Y."/>
            <person name="Ai D."/>
            <person name="Zhao J."/>
            <person name="Shang C."/>
            <person name="Ma Y."/>
            <person name="Wu B."/>
            <person name="Wang M."/>
            <person name="Gao L."/>
            <person name="Sun D."/>
            <person name="Zhang P."/>
            <person name="Guo F."/>
            <person name="Wang W."/>
            <person name="Li Y."/>
            <person name="Wang J."/>
            <person name="Varshney R.K."/>
            <person name="Wang J."/>
            <person name="Ling H.Q."/>
            <person name="Wan P."/>
        </authorList>
    </citation>
    <scope>NUCLEOTIDE SEQUENCE</scope>
    <source>
        <strain evidence="3">cv. Jingnong 6</strain>
    </source>
</reference>
<dbReference type="AlphaFoldDB" id="A0A0L9TMI9"/>
<proteinExistence type="predicted"/>
<feature type="region of interest" description="Disordered" evidence="1">
    <location>
        <begin position="87"/>
        <end position="132"/>
    </location>
</feature>